<reference evidence="4" key="1">
    <citation type="submission" date="2016-10" db="EMBL/GenBank/DDBJ databases">
        <authorList>
            <person name="Varghese N."/>
            <person name="Submissions S."/>
        </authorList>
    </citation>
    <scope>NUCLEOTIDE SEQUENCE [LARGE SCALE GENOMIC DNA]</scope>
    <source>
        <strain evidence="4">DSM 22329</strain>
    </source>
</reference>
<evidence type="ECO:0000259" key="2">
    <source>
        <dbReference type="Pfam" id="PF03781"/>
    </source>
</evidence>
<dbReference type="InterPro" id="IPR051043">
    <property type="entry name" value="Sulfatase_Mod_Factor_Kinase"/>
</dbReference>
<dbReference type="Gene3D" id="3.90.1580.10">
    <property type="entry name" value="paralog of FGE (formylglycine-generating enzyme)"/>
    <property type="match status" value="1"/>
</dbReference>
<dbReference type="PANTHER" id="PTHR23150:SF35">
    <property type="entry name" value="BLL6746 PROTEIN"/>
    <property type="match status" value="1"/>
</dbReference>
<dbReference type="STRING" id="443156.SAMN04489867_3017"/>
<proteinExistence type="predicted"/>
<dbReference type="InterPro" id="IPR005532">
    <property type="entry name" value="SUMF_dom"/>
</dbReference>
<evidence type="ECO:0000256" key="1">
    <source>
        <dbReference type="SAM" id="MobiDB-lite"/>
    </source>
</evidence>
<name>A0A1H0TY43_9MICO</name>
<evidence type="ECO:0000313" key="4">
    <source>
        <dbReference type="Proteomes" id="UP000199077"/>
    </source>
</evidence>
<dbReference type="InterPro" id="IPR016187">
    <property type="entry name" value="CTDL_fold"/>
</dbReference>
<protein>
    <submittedName>
        <fullName evidence="3">Sulfatase-modifying factor enzyme 1</fullName>
    </submittedName>
</protein>
<gene>
    <name evidence="3" type="ORF">SAMN04489867_3017</name>
</gene>
<dbReference type="RefSeq" id="WP_091787196.1">
    <property type="nucleotide sequence ID" value="NZ_LT629711.1"/>
</dbReference>
<evidence type="ECO:0000313" key="3">
    <source>
        <dbReference type="EMBL" id="SDP58466.1"/>
    </source>
</evidence>
<dbReference type="EMBL" id="LT629711">
    <property type="protein sequence ID" value="SDP58466.1"/>
    <property type="molecule type" value="Genomic_DNA"/>
</dbReference>
<keyword evidence="4" id="KW-1185">Reference proteome</keyword>
<accession>A0A1H0TY43</accession>
<dbReference type="AlphaFoldDB" id="A0A1H0TY43"/>
<dbReference type="GO" id="GO:0120147">
    <property type="term" value="F:formylglycine-generating oxidase activity"/>
    <property type="evidence" value="ECO:0007669"/>
    <property type="project" value="TreeGrafter"/>
</dbReference>
<dbReference type="SUPFAM" id="SSF56436">
    <property type="entry name" value="C-type lectin-like"/>
    <property type="match status" value="1"/>
</dbReference>
<dbReference type="OrthoDB" id="9768004at2"/>
<dbReference type="Pfam" id="PF03781">
    <property type="entry name" value="FGE-sulfatase"/>
    <property type="match status" value="1"/>
</dbReference>
<dbReference type="InterPro" id="IPR042095">
    <property type="entry name" value="SUMF_sf"/>
</dbReference>
<feature type="region of interest" description="Disordered" evidence="1">
    <location>
        <begin position="529"/>
        <end position="549"/>
    </location>
</feature>
<feature type="domain" description="Sulfatase-modifying factor enzyme-like" evidence="2">
    <location>
        <begin position="501"/>
        <end position="583"/>
    </location>
</feature>
<sequence length="664" mass="74011">MDDDLDPLVPRPLDRPTVVPLEPDADLSGLDVGKILAAPDDPALWPRWRESLTRWRDEARQRHDYDDSLYRRPELAWAADCFVVSQVWLWDELLYDWDNHTFTPERLLADAQERFGGFDGVVLWHAYPVIGVDDRNQWDFYRDVDGLAELVRTLHDHGVRVFVDYNPWDVGTRRCGDDASELAALVADLEIDGVFLDTLKEGGGSLLASLDAARPGVAAEGESTVALPRVVDHPLSWAQWFADSPVPGVVRSHFYERRHQMHHVRRWHRDHGEELQSAWLNGIGVMVWEVVFGAWVGWSDRDAQVLRRMVRAQRALSHLLRDGEWTPLADLGADAAELGVFGSTFTEGDEHLLTLVNRGHTAATVRVPTPGTGPAFDLWTGRELSRSAGTVEVGIPGRGVGGVWVAPSGHDRSWLPEDSPREDAAGFTHRLAHRVPTPDVAPSRPTVPHLTVPSGTHVLTVRYRCRETGMYEGAPFVDEWKPLPPRLHDLRTLERVAVLDRPIAVAAREVSEREFAEFVAATGHRPAVPGGRTPAWAGRTPAEADPQRPVTEVDLADARAYAAWSGSRLPTEDEWQLAAEQSGFERLVPAVWNLTESEHTDGRTRFMMLKGGADHRSEGSSWYFDGGVRGPDFAAKYLVPGLGLGRSTSIGFRVAWPVADEDHR</sequence>
<organism evidence="3 4">
    <name type="scientific">Pedococcus dokdonensis</name>
    <dbReference type="NCBI Taxonomy" id="443156"/>
    <lineage>
        <taxon>Bacteria</taxon>
        <taxon>Bacillati</taxon>
        <taxon>Actinomycetota</taxon>
        <taxon>Actinomycetes</taxon>
        <taxon>Micrococcales</taxon>
        <taxon>Intrasporangiaceae</taxon>
        <taxon>Pedococcus</taxon>
    </lineage>
</organism>
<dbReference type="PANTHER" id="PTHR23150">
    <property type="entry name" value="SULFATASE MODIFYING FACTOR 1, 2"/>
    <property type="match status" value="1"/>
</dbReference>
<dbReference type="Proteomes" id="UP000199077">
    <property type="component" value="Chromosome I"/>
</dbReference>